<dbReference type="NCBIfam" id="TIGR01947">
    <property type="entry name" value="rnfG"/>
    <property type="match status" value="1"/>
</dbReference>
<evidence type="ECO:0000256" key="3">
    <source>
        <dbReference type="ARBA" id="ARBA00022630"/>
    </source>
</evidence>
<dbReference type="GO" id="GO:0022900">
    <property type="term" value="P:electron transport chain"/>
    <property type="evidence" value="ECO:0007669"/>
    <property type="project" value="UniProtKB-UniRule"/>
</dbReference>
<dbReference type="SMART" id="SM00900">
    <property type="entry name" value="FMN_bind"/>
    <property type="match status" value="1"/>
</dbReference>
<keyword evidence="6" id="KW-1278">Translocase</keyword>
<evidence type="ECO:0000256" key="5">
    <source>
        <dbReference type="ARBA" id="ARBA00022982"/>
    </source>
</evidence>
<dbReference type="PANTHER" id="PTHR36118">
    <property type="entry name" value="ION-TRANSLOCATING OXIDOREDUCTASE COMPLEX SUBUNIT G"/>
    <property type="match status" value="1"/>
</dbReference>
<comment type="cofactor">
    <cofactor evidence="6">
        <name>FMN</name>
        <dbReference type="ChEBI" id="CHEBI:58210"/>
    </cofactor>
</comment>
<comment type="caution">
    <text evidence="8">The sequence shown here is derived from an EMBL/GenBank/DDBJ whole genome shotgun (WGS) entry which is preliminary data.</text>
</comment>
<keyword evidence="1 6" id="KW-0813">Transport</keyword>
<evidence type="ECO:0000256" key="1">
    <source>
        <dbReference type="ARBA" id="ARBA00022448"/>
    </source>
</evidence>
<keyword evidence="6" id="KW-1133">Transmembrane helix</keyword>
<dbReference type="EMBL" id="LOED01000011">
    <property type="protein sequence ID" value="KXG77407.1"/>
    <property type="molecule type" value="Genomic_DNA"/>
</dbReference>
<keyword evidence="6" id="KW-1003">Cell membrane</keyword>
<evidence type="ECO:0000313" key="9">
    <source>
        <dbReference type="Proteomes" id="UP000070427"/>
    </source>
</evidence>
<keyword evidence="9" id="KW-1185">Reference proteome</keyword>
<keyword evidence="6" id="KW-0812">Transmembrane</keyword>
<dbReference type="GO" id="GO:0005886">
    <property type="term" value="C:plasma membrane"/>
    <property type="evidence" value="ECO:0007669"/>
    <property type="project" value="UniProtKB-SubCell"/>
</dbReference>
<dbReference type="EC" id="7.-.-.-" evidence="6"/>
<keyword evidence="4 6" id="KW-0288">FMN</keyword>
<evidence type="ECO:0000256" key="6">
    <source>
        <dbReference type="HAMAP-Rule" id="MF_00479"/>
    </source>
</evidence>
<evidence type="ECO:0000256" key="2">
    <source>
        <dbReference type="ARBA" id="ARBA00022553"/>
    </source>
</evidence>
<sequence>MNQYARMIVVLLIFSVLSGAVLGFSYEIANPKIQEQAKKDLEASIKNVLPGITKYEQVEKEGITFYIGLDDQGNKKGIAFKATGQGFGGPIEMMVGYDPKEGKLTGLQILSMSETPGLGARIKEPAFTEQFKGKSVNDPFIPKKDVQVITGATISPAGVASGIKSALEKVTKIYPVGGDY</sequence>
<dbReference type="InParanoid" id="A0A140LA32"/>
<dbReference type="InterPro" id="IPR010209">
    <property type="entry name" value="Ion_transpt_RnfG/RsxG"/>
</dbReference>
<dbReference type="RefSeq" id="WP_066353028.1">
    <property type="nucleotide sequence ID" value="NZ_LOED01000011.1"/>
</dbReference>
<comment type="function">
    <text evidence="6">Part of a membrane-bound complex that couples electron transfer with translocation of ions across the membrane.</text>
</comment>
<dbReference type="Pfam" id="PF04205">
    <property type="entry name" value="FMN_bind"/>
    <property type="match status" value="1"/>
</dbReference>
<comment type="similarity">
    <text evidence="6">Belongs to the RnfG family.</text>
</comment>
<feature type="modified residue" description="FMN phosphoryl threonine" evidence="6">
    <location>
        <position position="153"/>
    </location>
</feature>
<keyword evidence="2 6" id="KW-0597">Phosphoprotein</keyword>
<keyword evidence="6" id="KW-0472">Membrane</keyword>
<name>A0A140LA32_9FIRM</name>
<dbReference type="PIRSF" id="PIRSF006091">
    <property type="entry name" value="E_trnsport_RnfG"/>
    <property type="match status" value="1"/>
</dbReference>
<reference evidence="8 9" key="1">
    <citation type="submission" date="2015-12" db="EMBL/GenBank/DDBJ databases">
        <title>Draft genome sequnece of Fervidicola ferrireducens strain Y170.</title>
        <authorList>
            <person name="Patel B.K."/>
        </authorList>
    </citation>
    <scope>NUCLEOTIDE SEQUENCE [LARGE SCALE GENOMIC DNA]</scope>
    <source>
        <strain evidence="8 9">Y170</strain>
    </source>
</reference>
<dbReference type="AlphaFoldDB" id="A0A140LA32"/>
<protein>
    <recommendedName>
        <fullName evidence="6">Ion-translocating oxidoreductase complex subunit G</fullName>
        <ecNumber evidence="6">7.-.-.-</ecNumber>
    </recommendedName>
    <alternativeName>
        <fullName evidence="6">Rnf electron transport complex subunit G</fullName>
    </alternativeName>
</protein>
<dbReference type="PANTHER" id="PTHR36118:SF1">
    <property type="entry name" value="ION-TRANSLOCATING OXIDOREDUCTASE COMPLEX SUBUNIT G"/>
    <property type="match status" value="1"/>
</dbReference>
<dbReference type="GO" id="GO:0010181">
    <property type="term" value="F:FMN binding"/>
    <property type="evidence" value="ECO:0007669"/>
    <property type="project" value="InterPro"/>
</dbReference>
<keyword evidence="3 6" id="KW-0285">Flavoprotein</keyword>
<dbReference type="GO" id="GO:0009055">
    <property type="term" value="F:electron transfer activity"/>
    <property type="evidence" value="ECO:0007669"/>
    <property type="project" value="InterPro"/>
</dbReference>
<dbReference type="STRING" id="520764.AN618_11350"/>
<comment type="subcellular location">
    <subcellularLocation>
        <location evidence="6">Cell membrane</location>
        <topology evidence="6">Single-pass membrane protein</topology>
    </subcellularLocation>
</comment>
<evidence type="ECO:0000259" key="7">
    <source>
        <dbReference type="SMART" id="SM00900"/>
    </source>
</evidence>
<proteinExistence type="inferred from homology"/>
<evidence type="ECO:0000256" key="4">
    <source>
        <dbReference type="ARBA" id="ARBA00022643"/>
    </source>
</evidence>
<dbReference type="Proteomes" id="UP000070427">
    <property type="component" value="Unassembled WGS sequence"/>
</dbReference>
<keyword evidence="5 6" id="KW-0249">Electron transport</keyword>
<dbReference type="HAMAP" id="MF_00479">
    <property type="entry name" value="RsxG_RnfG"/>
    <property type="match status" value="1"/>
</dbReference>
<dbReference type="OrthoDB" id="9787579at2"/>
<dbReference type="InterPro" id="IPR007329">
    <property type="entry name" value="FMN-bd"/>
</dbReference>
<gene>
    <name evidence="6 8" type="primary">rnfG</name>
    <name evidence="8" type="ORF">AN618_11350</name>
</gene>
<accession>A0A140LA32</accession>
<organism evidence="8 9">
    <name type="scientific">Fervidicola ferrireducens</name>
    <dbReference type="NCBI Taxonomy" id="520764"/>
    <lineage>
        <taxon>Bacteria</taxon>
        <taxon>Bacillati</taxon>
        <taxon>Bacillota</taxon>
        <taxon>Clostridia</taxon>
        <taxon>Thermosediminibacterales</taxon>
        <taxon>Thermosediminibacteraceae</taxon>
        <taxon>Fervidicola</taxon>
    </lineage>
</organism>
<evidence type="ECO:0000313" key="8">
    <source>
        <dbReference type="EMBL" id="KXG77407.1"/>
    </source>
</evidence>
<feature type="domain" description="FMN-binding" evidence="7">
    <location>
        <begin position="86"/>
        <end position="170"/>
    </location>
</feature>
<comment type="subunit">
    <text evidence="6">The complex is composed of six subunits: RnfA, RnfB, RnfC, RnfD, RnfE and RnfG.</text>
</comment>